<keyword evidence="3" id="KW-1185">Reference proteome</keyword>
<evidence type="ECO:0000313" key="2">
    <source>
        <dbReference type="EMBL" id="WWD18764.1"/>
    </source>
</evidence>
<organism evidence="2 3">
    <name type="scientific">Kwoniella shandongensis</name>
    <dbReference type="NCBI Taxonomy" id="1734106"/>
    <lineage>
        <taxon>Eukaryota</taxon>
        <taxon>Fungi</taxon>
        <taxon>Dikarya</taxon>
        <taxon>Basidiomycota</taxon>
        <taxon>Agaricomycotina</taxon>
        <taxon>Tremellomycetes</taxon>
        <taxon>Tremellales</taxon>
        <taxon>Cryptococcaceae</taxon>
        <taxon>Kwoniella</taxon>
    </lineage>
</organism>
<dbReference type="AlphaFoldDB" id="A0A5M6C8S4"/>
<gene>
    <name evidence="2" type="ORF">CI109_103219</name>
</gene>
<feature type="region of interest" description="Disordered" evidence="1">
    <location>
        <begin position="140"/>
        <end position="159"/>
    </location>
</feature>
<evidence type="ECO:0000256" key="1">
    <source>
        <dbReference type="SAM" id="MobiDB-lite"/>
    </source>
</evidence>
<dbReference type="KEGG" id="ksn:43585710"/>
<dbReference type="RefSeq" id="XP_031864494.1">
    <property type="nucleotide sequence ID" value="XM_032001604.1"/>
</dbReference>
<dbReference type="OrthoDB" id="2564338at2759"/>
<dbReference type="Proteomes" id="UP000322225">
    <property type="component" value="Chromosome 5"/>
</dbReference>
<protein>
    <submittedName>
        <fullName evidence="2">Uncharacterized protein</fullName>
    </submittedName>
</protein>
<evidence type="ECO:0000313" key="3">
    <source>
        <dbReference type="Proteomes" id="UP000322225"/>
    </source>
</evidence>
<feature type="region of interest" description="Disordered" evidence="1">
    <location>
        <begin position="235"/>
        <end position="286"/>
    </location>
</feature>
<proteinExistence type="predicted"/>
<name>A0A5M6C8S4_9TREE</name>
<feature type="compositionally biased region" description="Basic and acidic residues" evidence="1">
    <location>
        <begin position="264"/>
        <end position="273"/>
    </location>
</feature>
<sequence>MNPRTLFASGPSRLRPLITPSLLTPTRRYLLTFPHPDLDPSKGSTKLVIKTFNNIPSILHAYAIIRAVESKLGASILDMYLPKDPDSFNPGPTIFLTTLRPVKLDKPLLLEIPPPTISSESNFLGGPSLRDLETILNPENGSSLSVTTELTRNPSGKKDEQPLQFRVEVQKNVQSRREREMNGTISKNAKKNRRVKFRNEGKEAAEIVKELRNFGGGFYGGFEGLADKFEKLLSKSSSDRGDAGARAESRASGVAAEESEEAAVDVKEVKEDFEPLSTENNGSKQQ</sequence>
<accession>A0A5M6C8S4</accession>
<dbReference type="GeneID" id="43585710"/>
<feature type="compositionally biased region" description="Basic and acidic residues" evidence="1">
    <location>
        <begin position="235"/>
        <end position="249"/>
    </location>
</feature>
<reference evidence="2" key="2">
    <citation type="submission" date="2024-01" db="EMBL/GenBank/DDBJ databases">
        <title>Comparative genomics of Cryptococcus and Kwoniella reveals pathogenesis evolution and contrasting modes of karyotype evolution via chromosome fusion or intercentromeric recombination.</title>
        <authorList>
            <person name="Coelho M.A."/>
            <person name="David-Palma M."/>
            <person name="Shea T."/>
            <person name="Bowers K."/>
            <person name="McGinley-Smith S."/>
            <person name="Mohammad A.W."/>
            <person name="Gnirke A."/>
            <person name="Yurkov A.M."/>
            <person name="Nowrousian M."/>
            <person name="Sun S."/>
            <person name="Cuomo C.A."/>
            <person name="Heitman J."/>
        </authorList>
    </citation>
    <scope>NUCLEOTIDE SEQUENCE</scope>
    <source>
        <strain evidence="2">CBS 12478</strain>
    </source>
</reference>
<feature type="compositionally biased region" description="Polar residues" evidence="1">
    <location>
        <begin position="277"/>
        <end position="286"/>
    </location>
</feature>
<feature type="compositionally biased region" description="Polar residues" evidence="1">
    <location>
        <begin position="140"/>
        <end position="154"/>
    </location>
</feature>
<reference evidence="2" key="1">
    <citation type="submission" date="2017-08" db="EMBL/GenBank/DDBJ databases">
        <authorList>
            <person name="Cuomo C."/>
            <person name="Billmyre B."/>
            <person name="Heitman J."/>
        </authorList>
    </citation>
    <scope>NUCLEOTIDE SEQUENCE</scope>
    <source>
        <strain evidence="2">CBS 12478</strain>
    </source>
</reference>
<dbReference type="EMBL" id="CP144055">
    <property type="protein sequence ID" value="WWD18764.1"/>
    <property type="molecule type" value="Genomic_DNA"/>
</dbReference>